<dbReference type="EMBL" id="GDIQ01028192">
    <property type="protein sequence ID" value="JAN66545.1"/>
    <property type="molecule type" value="Transcribed_RNA"/>
</dbReference>
<reference evidence="2 3" key="2">
    <citation type="submission" date="2016-03" db="EMBL/GenBank/DDBJ databases">
        <title>EvidentialGene: Evidence-directed Construction of Genes on Genomes.</title>
        <authorList>
            <person name="Gilbert D.G."/>
            <person name="Choi J.-H."/>
            <person name="Mockaitis K."/>
            <person name="Colbourne J."/>
            <person name="Pfrender M."/>
        </authorList>
    </citation>
    <scope>NUCLEOTIDE SEQUENCE [LARGE SCALE GENOMIC DNA]</scope>
    <source>
        <strain evidence="2 3">Xinb3</strain>
        <tissue evidence="2">Complete organism</tissue>
    </source>
</reference>
<organism evidence="1">
    <name type="scientific">Daphnia magna</name>
    <dbReference type="NCBI Taxonomy" id="35525"/>
    <lineage>
        <taxon>Eukaryota</taxon>
        <taxon>Metazoa</taxon>
        <taxon>Ecdysozoa</taxon>
        <taxon>Arthropoda</taxon>
        <taxon>Crustacea</taxon>
        <taxon>Branchiopoda</taxon>
        <taxon>Diplostraca</taxon>
        <taxon>Cladocera</taxon>
        <taxon>Anomopoda</taxon>
        <taxon>Daphniidae</taxon>
        <taxon>Daphnia</taxon>
    </lineage>
</organism>
<reference evidence="1" key="1">
    <citation type="submission" date="2015-10" db="EMBL/GenBank/DDBJ databases">
        <title>EvidentialGene: Evidence-directed Construction of Complete mRNA Transcriptomes without Genomes.</title>
        <authorList>
            <person name="Gilbert D.G."/>
        </authorList>
    </citation>
    <scope>NUCLEOTIDE SEQUENCE</scope>
</reference>
<dbReference type="EMBL" id="LRGB01002580">
    <property type="protein sequence ID" value="KZS06845.1"/>
    <property type="molecule type" value="Genomic_DNA"/>
</dbReference>
<evidence type="ECO:0000313" key="1">
    <source>
        <dbReference type="EMBL" id="JAN66545.1"/>
    </source>
</evidence>
<keyword evidence="3" id="KW-1185">Reference proteome</keyword>
<dbReference type="Proteomes" id="UP000076858">
    <property type="component" value="Unassembled WGS sequence"/>
</dbReference>
<accession>A0A0P6GWG5</accession>
<evidence type="ECO:0000313" key="3">
    <source>
        <dbReference type="Proteomes" id="UP000076858"/>
    </source>
</evidence>
<protein>
    <submittedName>
        <fullName evidence="1">Uncharacterized protein</fullName>
    </submittedName>
</protein>
<proteinExistence type="predicted"/>
<sequence length="69" mass="7624">MSQTARAVLPKSSKVAPLQPPCTSNLQHSIAMSQSHVRALLSPHCATFDVDVKINKNSTFLFLFLKHFS</sequence>
<gene>
    <name evidence="2" type="ORF">APZ42_029370</name>
</gene>
<name>A0A0P6GWG5_9CRUS</name>
<evidence type="ECO:0000313" key="2">
    <source>
        <dbReference type="EMBL" id="KZS06845.1"/>
    </source>
</evidence>
<dbReference type="AlphaFoldDB" id="A0A0P6GWG5"/>